<dbReference type="Gene3D" id="3.40.50.2300">
    <property type="match status" value="1"/>
</dbReference>
<keyword evidence="3" id="KW-0902">Two-component regulatory system</keyword>
<dbReference type="SMART" id="SM00850">
    <property type="entry name" value="LytTR"/>
    <property type="match status" value="1"/>
</dbReference>
<evidence type="ECO:0000256" key="1">
    <source>
        <dbReference type="ARBA" id="ARBA00018672"/>
    </source>
</evidence>
<dbReference type="InterPro" id="IPR011006">
    <property type="entry name" value="CheY-like_superfamily"/>
</dbReference>
<keyword evidence="4" id="KW-0010">Activator</keyword>
<evidence type="ECO:0000256" key="4">
    <source>
        <dbReference type="ARBA" id="ARBA00023159"/>
    </source>
</evidence>
<evidence type="ECO:0000256" key="7">
    <source>
        <dbReference type="PROSITE-ProRule" id="PRU00169"/>
    </source>
</evidence>
<dbReference type="SMART" id="SM00448">
    <property type="entry name" value="REC"/>
    <property type="match status" value="1"/>
</dbReference>
<keyword evidence="11" id="KW-1185">Reference proteome</keyword>
<dbReference type="InterPro" id="IPR046947">
    <property type="entry name" value="LytR-like"/>
</dbReference>
<feature type="modified residue" description="4-aspartylphosphate" evidence="7">
    <location>
        <position position="59"/>
    </location>
</feature>
<proteinExistence type="predicted"/>
<dbReference type="GO" id="GO:0000156">
    <property type="term" value="F:phosphorelay response regulator activity"/>
    <property type="evidence" value="ECO:0007669"/>
    <property type="project" value="InterPro"/>
</dbReference>
<comment type="function">
    <text evidence="6">Required for high-level post-exponential phase expression of a series of secreted proteins.</text>
</comment>
<dbReference type="PANTHER" id="PTHR37299:SF3">
    <property type="entry name" value="STAGE 0 SPORULATION PROTEIN A HOMOLOG"/>
    <property type="match status" value="1"/>
</dbReference>
<protein>
    <recommendedName>
        <fullName evidence="1">Stage 0 sporulation protein A homolog</fullName>
    </recommendedName>
</protein>
<dbReference type="PANTHER" id="PTHR37299">
    <property type="entry name" value="TRANSCRIPTIONAL REGULATOR-RELATED"/>
    <property type="match status" value="1"/>
</dbReference>
<accession>A0AAP4EXR8</accession>
<evidence type="ECO:0000259" key="9">
    <source>
        <dbReference type="PROSITE" id="PS50930"/>
    </source>
</evidence>
<dbReference type="InterPro" id="IPR001789">
    <property type="entry name" value="Sig_transdc_resp-reg_receiver"/>
</dbReference>
<sequence length="235" mass="27572">MLRVAICDSDIRYQKQTANILFHTLFDVEDVRFTFYESGARLTRDIMEEKFHQDLLVFDLVLPGSNGLRILELIRNQGLAVDVIVQTEAIELALYGYRFHVFDFIAKPVSVQVAEQVLNRYIREKLHPAEEFLQFSIQGCKQRLRLKNVQFFESRVRKIAAVMENETVEFYRKMDELWKEVEDKGFLRCHQSYIVNKNYVMGLSAGELILFNKKTVPVSRRYAGAVREALEEKHI</sequence>
<dbReference type="GO" id="GO:0003677">
    <property type="term" value="F:DNA binding"/>
    <property type="evidence" value="ECO:0007669"/>
    <property type="project" value="UniProtKB-KW"/>
</dbReference>
<evidence type="ECO:0000313" key="10">
    <source>
        <dbReference type="EMBL" id="MDI9241136.1"/>
    </source>
</evidence>
<dbReference type="PROSITE" id="PS50930">
    <property type="entry name" value="HTH_LYTTR"/>
    <property type="match status" value="1"/>
</dbReference>
<evidence type="ECO:0000256" key="3">
    <source>
        <dbReference type="ARBA" id="ARBA00023012"/>
    </source>
</evidence>
<organism evidence="10 11">
    <name type="scientific">Fusibacillus kribbianus</name>
    <dbReference type="NCBI Taxonomy" id="3044208"/>
    <lineage>
        <taxon>Bacteria</taxon>
        <taxon>Bacillati</taxon>
        <taxon>Bacillota</taxon>
        <taxon>Clostridia</taxon>
        <taxon>Lachnospirales</taxon>
        <taxon>Lachnospiraceae</taxon>
        <taxon>Fusibacillus</taxon>
    </lineage>
</organism>
<dbReference type="SUPFAM" id="SSF52172">
    <property type="entry name" value="CheY-like"/>
    <property type="match status" value="1"/>
</dbReference>
<comment type="caution">
    <text evidence="10">The sequence shown here is derived from an EMBL/GenBank/DDBJ whole genome shotgun (WGS) entry which is preliminary data.</text>
</comment>
<evidence type="ECO:0000256" key="2">
    <source>
        <dbReference type="ARBA" id="ARBA00022490"/>
    </source>
</evidence>
<feature type="domain" description="Response regulatory" evidence="8">
    <location>
        <begin position="3"/>
        <end position="122"/>
    </location>
</feature>
<dbReference type="RefSeq" id="WP_283229638.1">
    <property type="nucleotide sequence ID" value="NZ_JASGBQ010000001.1"/>
</dbReference>
<evidence type="ECO:0000259" key="8">
    <source>
        <dbReference type="PROSITE" id="PS50110"/>
    </source>
</evidence>
<dbReference type="InterPro" id="IPR007492">
    <property type="entry name" value="LytTR_DNA-bd_dom"/>
</dbReference>
<dbReference type="Pfam" id="PF00072">
    <property type="entry name" value="Response_reg"/>
    <property type="match status" value="1"/>
</dbReference>
<keyword evidence="2" id="KW-0963">Cytoplasm</keyword>
<dbReference type="CDD" id="cd00156">
    <property type="entry name" value="REC"/>
    <property type="match status" value="1"/>
</dbReference>
<comment type="function">
    <text evidence="5">May play the central regulatory role in sporulation. It may be an element of the effector pathway responsible for the activation of sporulation genes in response to nutritional stress. Spo0A may act in concert with spo0H (a sigma factor) to control the expression of some genes that are critical to the sporulation process.</text>
</comment>
<evidence type="ECO:0000256" key="5">
    <source>
        <dbReference type="ARBA" id="ARBA00024867"/>
    </source>
</evidence>
<keyword evidence="7" id="KW-0597">Phosphoprotein</keyword>
<gene>
    <name evidence="10" type="ORF">QJ036_01415</name>
</gene>
<dbReference type="Gene3D" id="2.40.50.1020">
    <property type="entry name" value="LytTr DNA-binding domain"/>
    <property type="match status" value="1"/>
</dbReference>
<feature type="domain" description="HTH LytTR-type" evidence="9">
    <location>
        <begin position="144"/>
        <end position="232"/>
    </location>
</feature>
<reference evidence="10 11" key="1">
    <citation type="submission" date="2023-05" db="EMBL/GenBank/DDBJ databases">
        <title>[ruminococcus] sp. nov., isolated from a pig farm feces dump.</title>
        <authorList>
            <person name="Chang Y.-H."/>
        </authorList>
    </citation>
    <scope>NUCLEOTIDE SEQUENCE [LARGE SCALE GENOMIC DNA]</scope>
    <source>
        <strain evidence="10 11">YH-rum2234</strain>
    </source>
</reference>
<dbReference type="Pfam" id="PF04397">
    <property type="entry name" value="LytTR"/>
    <property type="match status" value="1"/>
</dbReference>
<evidence type="ECO:0000256" key="6">
    <source>
        <dbReference type="ARBA" id="ARBA00037164"/>
    </source>
</evidence>
<dbReference type="EMBL" id="JASGBQ010000001">
    <property type="protein sequence ID" value="MDI9241136.1"/>
    <property type="molecule type" value="Genomic_DNA"/>
</dbReference>
<dbReference type="PROSITE" id="PS50110">
    <property type="entry name" value="RESPONSE_REGULATORY"/>
    <property type="match status" value="1"/>
</dbReference>
<keyword evidence="10" id="KW-0238">DNA-binding</keyword>
<dbReference type="AlphaFoldDB" id="A0AAP4EXR8"/>
<dbReference type="Proteomes" id="UP001300383">
    <property type="component" value="Unassembled WGS sequence"/>
</dbReference>
<name>A0AAP4EXR8_9FIRM</name>
<evidence type="ECO:0000313" key="11">
    <source>
        <dbReference type="Proteomes" id="UP001300383"/>
    </source>
</evidence>